<dbReference type="GO" id="GO:0022904">
    <property type="term" value="P:respiratory electron transport chain"/>
    <property type="evidence" value="ECO:0007669"/>
    <property type="project" value="InterPro"/>
</dbReference>
<feature type="transmembrane region" description="Helical" evidence="6">
    <location>
        <begin position="77"/>
        <end position="95"/>
    </location>
</feature>
<name>A0A4U9UQT9_9SPHI</name>
<dbReference type="PANTHER" id="PTHR30485:SF0">
    <property type="entry name" value="NI_FE-HYDROGENASE 1 B-TYPE CYTOCHROME SUBUNIT-RELATED"/>
    <property type="match status" value="1"/>
</dbReference>
<evidence type="ECO:0000256" key="6">
    <source>
        <dbReference type="SAM" id="Phobius"/>
    </source>
</evidence>
<evidence type="ECO:0000256" key="5">
    <source>
        <dbReference type="ARBA" id="ARBA00023136"/>
    </source>
</evidence>
<reference evidence="9 10" key="1">
    <citation type="submission" date="2019-05" db="EMBL/GenBank/DDBJ databases">
        <authorList>
            <consortium name="Pathogen Informatics"/>
        </authorList>
    </citation>
    <scope>NUCLEOTIDE SEQUENCE [LARGE SCALE GENOMIC DNA]</scope>
    <source>
        <strain evidence="9 10">NCTC11429</strain>
    </source>
</reference>
<sequence>MRNSTKIFTPLHRGLHWGTALLMTVLFITGFLRINWMGKKAILGAIEKNMQGIDLTNEQTIGTVKSILAPMWQWHEYAAYVFFVIIAVRIIYMLVKGIRFPNPFSANTSAKEKFQGFIYLLFYLFVIVSSITGAYLKWWNGDLKDTMETIHKWAIYWFSIFIILHFGGIWLAEKTAQKGIASKMIGGDD</sequence>
<evidence type="ECO:0000313" key="9">
    <source>
        <dbReference type="EMBL" id="VTR35277.1"/>
    </source>
</evidence>
<evidence type="ECO:0000256" key="3">
    <source>
        <dbReference type="ARBA" id="ARBA00022692"/>
    </source>
</evidence>
<dbReference type="PANTHER" id="PTHR30485">
    <property type="entry name" value="NI/FE-HYDROGENASE 1 B-TYPE CYTOCHROME SUBUNIT"/>
    <property type="match status" value="1"/>
</dbReference>
<dbReference type="InterPro" id="IPR016174">
    <property type="entry name" value="Di-haem_cyt_TM"/>
</dbReference>
<keyword evidence="2" id="KW-1003">Cell membrane</keyword>
<comment type="subcellular location">
    <subcellularLocation>
        <location evidence="1">Cell membrane</location>
        <topology evidence="1">Multi-pass membrane protein</topology>
    </subcellularLocation>
</comment>
<protein>
    <submittedName>
        <fullName evidence="9">Cytochrome b(N-terminal)/b6/petB</fullName>
    </submittedName>
    <submittedName>
        <fullName evidence="8">Cytochrome b/b6 domain-containing protein</fullName>
    </submittedName>
</protein>
<dbReference type="GO" id="GO:0009055">
    <property type="term" value="F:electron transfer activity"/>
    <property type="evidence" value="ECO:0007669"/>
    <property type="project" value="InterPro"/>
</dbReference>
<dbReference type="GO" id="GO:0020037">
    <property type="term" value="F:heme binding"/>
    <property type="evidence" value="ECO:0007669"/>
    <property type="project" value="TreeGrafter"/>
</dbReference>
<dbReference type="Proteomes" id="UP000308196">
    <property type="component" value="Chromosome"/>
</dbReference>
<feature type="transmembrane region" description="Helical" evidence="6">
    <location>
        <begin position="155"/>
        <end position="172"/>
    </location>
</feature>
<evidence type="ECO:0000313" key="11">
    <source>
        <dbReference type="Proteomes" id="UP001566204"/>
    </source>
</evidence>
<feature type="transmembrane region" description="Helical" evidence="6">
    <location>
        <begin position="116"/>
        <end position="135"/>
    </location>
</feature>
<gene>
    <name evidence="8" type="ORF">ABTW24_04675</name>
    <name evidence="9" type="ORF">NCTC11429_01477</name>
</gene>
<keyword evidence="3 6" id="KW-0812">Transmembrane</keyword>
<dbReference type="GO" id="GO:0005886">
    <property type="term" value="C:plasma membrane"/>
    <property type="evidence" value="ECO:0007669"/>
    <property type="project" value="UniProtKB-SubCell"/>
</dbReference>
<keyword evidence="4 6" id="KW-1133">Transmembrane helix</keyword>
<evidence type="ECO:0000313" key="8">
    <source>
        <dbReference type="EMBL" id="MEZ0450884.1"/>
    </source>
</evidence>
<evidence type="ECO:0000256" key="1">
    <source>
        <dbReference type="ARBA" id="ARBA00004651"/>
    </source>
</evidence>
<evidence type="ECO:0000259" key="7">
    <source>
        <dbReference type="Pfam" id="PF01292"/>
    </source>
</evidence>
<dbReference type="KEGG" id="stha:NCTC11429_01477"/>
<dbReference type="InterPro" id="IPR051542">
    <property type="entry name" value="Hydrogenase_cytochrome"/>
</dbReference>
<dbReference type="STRING" id="1123265.GCA_000686625_01914"/>
<keyword evidence="11" id="KW-1185">Reference proteome</keyword>
<keyword evidence="5 6" id="KW-0472">Membrane</keyword>
<proteinExistence type="predicted"/>
<reference evidence="8 11" key="2">
    <citation type="submission" date="2024-06" db="EMBL/GenBank/DDBJ databases">
        <title>Soil Sphingobacterium thalpophilum.</title>
        <authorList>
            <person name="Yang J."/>
            <person name="Li J."/>
        </authorList>
    </citation>
    <scope>NUCLEOTIDE SEQUENCE [LARGE SCALE GENOMIC DNA]</scope>
    <source>
        <strain evidence="8 11">22g91tb</strain>
    </source>
</reference>
<dbReference type="AlphaFoldDB" id="A0A4U9UQT9"/>
<dbReference type="Proteomes" id="UP001566204">
    <property type="component" value="Unassembled WGS sequence"/>
</dbReference>
<dbReference type="EMBL" id="JBEOQB010000001">
    <property type="protein sequence ID" value="MEZ0450884.1"/>
    <property type="molecule type" value="Genomic_DNA"/>
</dbReference>
<dbReference type="SUPFAM" id="SSF81342">
    <property type="entry name" value="Transmembrane di-heme cytochromes"/>
    <property type="match status" value="1"/>
</dbReference>
<feature type="domain" description="Cytochrome b561 bacterial/Ni-hydrogenase" evidence="7">
    <location>
        <begin position="8"/>
        <end position="187"/>
    </location>
</feature>
<dbReference type="GeneID" id="78462237"/>
<evidence type="ECO:0000256" key="2">
    <source>
        <dbReference type="ARBA" id="ARBA00022475"/>
    </source>
</evidence>
<dbReference type="InterPro" id="IPR011577">
    <property type="entry name" value="Cyt_b561_bac/Ni-Hgenase"/>
</dbReference>
<dbReference type="Pfam" id="PF01292">
    <property type="entry name" value="Ni_hydr_CYTB"/>
    <property type="match status" value="1"/>
</dbReference>
<evidence type="ECO:0000313" key="10">
    <source>
        <dbReference type="Proteomes" id="UP000308196"/>
    </source>
</evidence>
<dbReference type="RefSeq" id="WP_028069393.1">
    <property type="nucleotide sequence ID" value="NZ_CP158797.1"/>
</dbReference>
<evidence type="ECO:0000256" key="4">
    <source>
        <dbReference type="ARBA" id="ARBA00022989"/>
    </source>
</evidence>
<dbReference type="EMBL" id="LR590484">
    <property type="protein sequence ID" value="VTR35277.1"/>
    <property type="molecule type" value="Genomic_DNA"/>
</dbReference>
<organism evidence="9 10">
    <name type="scientific">Sphingobacterium thalpophilum</name>
    <dbReference type="NCBI Taxonomy" id="259"/>
    <lineage>
        <taxon>Bacteria</taxon>
        <taxon>Pseudomonadati</taxon>
        <taxon>Bacteroidota</taxon>
        <taxon>Sphingobacteriia</taxon>
        <taxon>Sphingobacteriales</taxon>
        <taxon>Sphingobacteriaceae</taxon>
        <taxon>Sphingobacterium</taxon>
    </lineage>
</organism>
<dbReference type="Gene3D" id="1.20.950.20">
    <property type="entry name" value="Transmembrane di-heme cytochromes, Chain C"/>
    <property type="match status" value="1"/>
</dbReference>
<accession>A0A4U9UQT9</accession>
<feature type="transmembrane region" description="Helical" evidence="6">
    <location>
        <begin position="15"/>
        <end position="34"/>
    </location>
</feature>